<proteinExistence type="predicted"/>
<dbReference type="NCBIfam" id="TIGR04207">
    <property type="entry name" value="halo_sig_pep"/>
    <property type="match status" value="1"/>
</dbReference>
<dbReference type="InterPro" id="IPR013784">
    <property type="entry name" value="Carb-bd-like_fold"/>
</dbReference>
<accession>A0A0K1YB70</accession>
<dbReference type="GO" id="GO:0030246">
    <property type="term" value="F:carbohydrate binding"/>
    <property type="evidence" value="ECO:0007669"/>
    <property type="project" value="InterPro"/>
</dbReference>
<dbReference type="InterPro" id="IPR018247">
    <property type="entry name" value="EF_Hand_1_Ca_BS"/>
</dbReference>
<dbReference type="PROSITE" id="PS00018">
    <property type="entry name" value="EF_HAND_1"/>
    <property type="match status" value="1"/>
</dbReference>
<organism evidence="1">
    <name type="scientific">uncultured haloarchaeon</name>
    <dbReference type="NCBI Taxonomy" id="160804"/>
    <lineage>
        <taxon>Archaea</taxon>
        <taxon>Methanobacteriati</taxon>
        <taxon>Methanobacteriota</taxon>
        <taxon>Stenosarchaea group</taxon>
        <taxon>Halobacteria</taxon>
        <taxon>Halobacteriales</taxon>
        <taxon>Halobacteriaceae</taxon>
        <taxon>environmental samples</taxon>
    </lineage>
</organism>
<dbReference type="AlphaFoldDB" id="A0A0K1YB70"/>
<dbReference type="Gene3D" id="2.60.40.1120">
    <property type="entry name" value="Carboxypeptidase-like, regulatory domain"/>
    <property type="match status" value="1"/>
</dbReference>
<dbReference type="EMBL" id="KT322178">
    <property type="protein sequence ID" value="AKY04347.1"/>
    <property type="molecule type" value="Genomic_DNA"/>
</dbReference>
<dbReference type="SUPFAM" id="SSF49452">
    <property type="entry name" value="Starch-binding domain-like"/>
    <property type="match status" value="1"/>
</dbReference>
<evidence type="ECO:0000313" key="1">
    <source>
        <dbReference type="EMBL" id="AKY04347.1"/>
    </source>
</evidence>
<reference evidence="1" key="1">
    <citation type="journal article" date="2015" name="BMC Genomics">
        <title>Diversity of the cell-wall associated genomic island of the archaeon Haloquadratum walsbyi.</title>
        <authorList>
            <person name="Martin-Cuadrado A.B."/>
            <person name="Pasic L."/>
            <person name="Rodriguez-Valera F."/>
        </authorList>
    </citation>
    <scope>NUCLEOTIDE SEQUENCE</scope>
</reference>
<sequence length="984" mass="103233">MTNKNKMYRKKGRALFLSAIMVLSVVALSSAFAGSAAAAVDQQNTERIINGGDTDVTNGTTVTVTVNGAFDASTQDAKLVDNVDGPGITSDEINITDPDGGLDFVSEAPAVDVTYNDQLATGLGSDNFTVEYEVTIPEDTPVGTTITFDGNVTDDSDGDTASIGGDDEITVVSEQQQDVTADLPDNENLPSIIENGGSITQDVNVTNDGSETATPTVSLAVEDTAGNTVDTVDEATPDIPPGESQEVTLIGTVDVDSPGEFNLVLAVDGTEQLSQDLEVTAPEDTGAITGDVRQLDGTEIDNVEQLNIRVFQEGREVTGDPTNSPVQTDANGEYTAEVPVASGGSDYTVEVDSPQFVDFSREVTVQPEATERVDIRLRSDLAATKVGVGLFDREQNEIVGDSAALLADGQFDERVELAVYAQAQNLTESAAPAAPSDTTATLTVSDLDGQADIFGPGEGAFIDPDNDEEALSNRNIELNSGTVSVDAVDTDVDASATVSSSNGFDPDGNVTLGTFNVTAGDATEQEVRDFANAVAQGNITAEIDASDTPDGSASISDTAGLTYFVEGEKSTQHQVLDTDGNPIEGATVFISYQGAPQNLEDVEDFQNDAGESFLVAQSNEDGIAVIPGLVPDTTYNVYVQENGFNIFNSSTAPAAAGTLSAETNIDSGTFVADYTLNQIIDSTNDADGSGFSEVYSHILRERAQDIRLNVTVANADGTQVKSTEIPGGNTREVQVTVTSGPTGADQSEFSPLPEQPVNLELVDTDGVTVGQLNAPDNQVTTNSNGVASTTFTAPVDVAEDTNVSANTSNANDELFETDSALGQNLNDDGDQAEIEVFTTGTLTGDVRDQNEVLIQDDDLLVSLEELNTTSGEFEEIRQPTSAPDGQYNFENLETGEEYRVNAEFQNETGFATVDNLRPGTNTRDVVVQEIEVNTGSPLDDPAAEFDADADGDIDINELGQAGQAFAQGDLTITELGQIGQEFAS</sequence>
<name>A0A0K1YB70_9EURY</name>
<dbReference type="InterPro" id="IPR026452">
    <property type="entry name" value="Surf_glycop_sig_pep"/>
</dbReference>
<protein>
    <submittedName>
        <fullName evidence="1">Putative cell surface adhesin</fullName>
    </submittedName>
</protein>